<evidence type="ECO:0000313" key="2">
    <source>
        <dbReference type="EMBL" id="KZP27776.1"/>
    </source>
</evidence>
<proteinExistence type="predicted"/>
<name>A0A166R0V4_9AGAM</name>
<gene>
    <name evidence="2" type="ORF">FIBSPDRAFT_948351</name>
</gene>
<organism evidence="2 3">
    <name type="scientific">Athelia psychrophila</name>
    <dbReference type="NCBI Taxonomy" id="1759441"/>
    <lineage>
        <taxon>Eukaryota</taxon>
        <taxon>Fungi</taxon>
        <taxon>Dikarya</taxon>
        <taxon>Basidiomycota</taxon>
        <taxon>Agaricomycotina</taxon>
        <taxon>Agaricomycetes</taxon>
        <taxon>Agaricomycetidae</taxon>
        <taxon>Atheliales</taxon>
        <taxon>Atheliaceae</taxon>
        <taxon>Athelia</taxon>
    </lineage>
</organism>
<dbReference type="EMBL" id="KV417507">
    <property type="protein sequence ID" value="KZP27776.1"/>
    <property type="molecule type" value="Genomic_DNA"/>
</dbReference>
<feature type="region of interest" description="Disordered" evidence="1">
    <location>
        <begin position="287"/>
        <end position="309"/>
    </location>
</feature>
<dbReference type="OrthoDB" id="3062275at2759"/>
<evidence type="ECO:0008006" key="4">
    <source>
        <dbReference type="Google" id="ProtNLM"/>
    </source>
</evidence>
<keyword evidence="3" id="KW-1185">Reference proteome</keyword>
<accession>A0A166R0V4</accession>
<reference evidence="2 3" key="1">
    <citation type="journal article" date="2016" name="Mol. Biol. Evol.">
        <title>Comparative Genomics of Early-Diverging Mushroom-Forming Fungi Provides Insights into the Origins of Lignocellulose Decay Capabilities.</title>
        <authorList>
            <person name="Nagy L.G."/>
            <person name="Riley R."/>
            <person name="Tritt A."/>
            <person name="Adam C."/>
            <person name="Daum C."/>
            <person name="Floudas D."/>
            <person name="Sun H."/>
            <person name="Yadav J.S."/>
            <person name="Pangilinan J."/>
            <person name="Larsson K.H."/>
            <person name="Matsuura K."/>
            <person name="Barry K."/>
            <person name="Labutti K."/>
            <person name="Kuo R."/>
            <person name="Ohm R.A."/>
            <person name="Bhattacharya S.S."/>
            <person name="Shirouzu T."/>
            <person name="Yoshinaga Y."/>
            <person name="Martin F.M."/>
            <person name="Grigoriev I.V."/>
            <person name="Hibbett D.S."/>
        </authorList>
    </citation>
    <scope>NUCLEOTIDE SEQUENCE [LARGE SCALE GENOMIC DNA]</scope>
    <source>
        <strain evidence="2 3">CBS 109695</strain>
    </source>
</reference>
<dbReference type="Proteomes" id="UP000076532">
    <property type="component" value="Unassembled WGS sequence"/>
</dbReference>
<feature type="region of interest" description="Disordered" evidence="1">
    <location>
        <begin position="236"/>
        <end position="255"/>
    </location>
</feature>
<protein>
    <recommendedName>
        <fullName evidence="4">JmjC domain-containing protein</fullName>
    </recommendedName>
</protein>
<feature type="compositionally biased region" description="Polar residues" evidence="1">
    <location>
        <begin position="97"/>
        <end position="117"/>
    </location>
</feature>
<sequence length="896" mass="98483">MINALSLLSQSRTKLTQAGRLIAEANMQLIAFMLFWHSTHNTPIPRDQDVFFKELLEFGQRNGISSLPPEILVTVIRGDIQPAAPPLANVIDKSTADDNTSSQEPPSNAIDLTNADNGQGVVGPDPRPSPLLPRNSDDGGNPEGAAGSLDNGPQSPPPPEGPHSDDMVISEDDITHTGGVRPPQDRDGSPLSSLSPSSDEEGSAMPPVAAIRPVLGRRFKNEINYAGLGITSSAPVTKKRKRAGKPSATRASEGPAPNIKKEVFWATTQNLFNNAAIDVAAFQRSSAQGAKKGRKGGKGGVHSPTPRSEVGVELTIFDESSADAQPTCYTFQPDKRSAEFDIPLVEKILTGVKSLYDKDGVPPHRLPAASMDTVGGGSSRSSIFRVEYSKFIVMETAAIQRIFRDRHILVTNIPRTGDVRFDREGLQALADLDAKVTIQHSNLKGNQDRDAMHVIAPLKTLLYHDSQESAVALNVLDLPLGRANIPVPPKFNDLASDAYCANSAGMLLALKDLSDSTSWGTAATRNAVSWFHIDDDGFCTAVSVQAGDKLWVLARLKEHLRGRDEFSNMGVFAKWDVDSIDVDVWDLEAVHLDPTCALYMKAGTPHFVVGMHSSIVHGRHFFASSGIRRCCIAIIHVLILGNGITNTFHEDDTRSLLRQIMGAWYRHFILHDGFGQAANHIPDVRHEEGLLDIISLGCVLEFATPLNRFRYRNDYDPDEPSSVHDLEQESLSRTFFRVIMKTFGDRYVLNIGGALVHPTHVWQSILVRFAVVVVGYMKSKHQELFKEPGLTPLALESKLRAHFQMDHPHLLPAFNAALEDDPVPLELLWDGPTIEVIQRSKTSESFLRAAGGLELRSNRDWPLSRDDTFLTCEPVNKFFERDWPHDDDSDEEEGTE</sequence>
<feature type="region of interest" description="Disordered" evidence="1">
    <location>
        <begin position="91"/>
        <end position="207"/>
    </location>
</feature>
<dbReference type="AlphaFoldDB" id="A0A166R0V4"/>
<evidence type="ECO:0000313" key="3">
    <source>
        <dbReference type="Proteomes" id="UP000076532"/>
    </source>
</evidence>
<evidence type="ECO:0000256" key="1">
    <source>
        <dbReference type="SAM" id="MobiDB-lite"/>
    </source>
</evidence>